<dbReference type="GO" id="GO:0000796">
    <property type="term" value="C:condensin complex"/>
    <property type="evidence" value="ECO:0007669"/>
    <property type="project" value="TreeGrafter"/>
</dbReference>
<feature type="compositionally biased region" description="Basic and acidic residues" evidence="2">
    <location>
        <begin position="774"/>
        <end position="783"/>
    </location>
</feature>
<dbReference type="PANTHER" id="PTHR43941">
    <property type="entry name" value="STRUCTURAL MAINTENANCE OF CHROMOSOMES PROTEIN 2"/>
    <property type="match status" value="1"/>
</dbReference>
<keyword evidence="4" id="KW-1185">Reference proteome</keyword>
<reference evidence="4" key="1">
    <citation type="submission" date="2015-09" db="EMBL/GenBank/DDBJ databases">
        <authorList>
            <consortium name="Pathogen Informatics"/>
        </authorList>
    </citation>
    <scope>NUCLEOTIDE SEQUENCE [LARGE SCALE GENOMIC DNA]</scope>
    <source>
        <strain evidence="4">Lake Konstanz</strain>
    </source>
</reference>
<proteinExistence type="predicted"/>
<feature type="coiled-coil region" evidence="1">
    <location>
        <begin position="121"/>
        <end position="152"/>
    </location>
</feature>
<evidence type="ECO:0000313" key="4">
    <source>
        <dbReference type="Proteomes" id="UP000051952"/>
    </source>
</evidence>
<feature type="coiled-coil region" evidence="1">
    <location>
        <begin position="54"/>
        <end position="88"/>
    </location>
</feature>
<gene>
    <name evidence="3" type="ORF">BSAL_50380</name>
</gene>
<feature type="non-terminal residue" evidence="3">
    <location>
        <position position="789"/>
    </location>
</feature>
<feature type="region of interest" description="Disordered" evidence="2">
    <location>
        <begin position="604"/>
        <end position="789"/>
    </location>
</feature>
<accession>A0A0S4IKH7</accession>
<dbReference type="GO" id="GO:0000793">
    <property type="term" value="C:condensed chromosome"/>
    <property type="evidence" value="ECO:0007669"/>
    <property type="project" value="TreeGrafter"/>
</dbReference>
<sequence length="789" mass="88529">MSLPSHHEAAAVEDLIHKLRLRDVAVQQLKERCDLIQEDYEHNFRLAQQQAVELQTLRAKGGVLEKQNRRLEAQNSALQSKLREADGEVQRQTQSLHSTVESLRAQLLVGQTEHGTLTRKYADVEMQLATLRQELQQQSGRMSRDAETIRREAMMDVETRLLEKERLLRTREEQTLRDVQAVEHRCVALSSELGRVKELKETADIRLEELTKTIARKEFLLQAAQEQLNETKKHHAQQLHKLELEAQGATVLREQGDKSSTSQLLTMQREIERRIHDNDLLEQKILALKQQHELEVRRRSDEKDELLRSLEDKCRLQQDKLRSTESRCTELEDEAERLRRRISEGKKTHSSLVVSGTLLEDKLDDLQRALTMRDAEVARLKSESERTAAIADRKEKEADELRAEFERRAWQDRVSDEMNLEKKKIEFREHGTSRMHPAGGAALNVAADPNASLMHNGLPYPATSTTTYPSPLPPHFLSSSQLNLSAIANEVKQQIQQQQQQVQSSPITLFASSDQQRQSNSSGNAFLHEISLLREQHQLEKLQLERRLQEATQSARRQRNRVAMLEAADNQDSMIINNNDVAAKYHFSSSATTPMRSMTRRTTAFEGNSTPSGGRGVAAQHLNSSRDGSEHMSIGREDQENVAATKKQHNSSGPLPPAVGLPPRAGASSATSRVEELQRHLADSPIGRPISVDSHKKKSTAFEGNSTTTPSGSRGVAAQQHLNSSRDGSEPMSIGREDQENAVAAKKQHNSSGPLPPAVGLPPRAAGASSATSRVEELQRHLADSPVGR</sequence>
<dbReference type="GO" id="GO:0000785">
    <property type="term" value="C:chromatin"/>
    <property type="evidence" value="ECO:0007669"/>
    <property type="project" value="TreeGrafter"/>
</dbReference>
<dbReference type="EMBL" id="CYKH01000040">
    <property type="protein sequence ID" value="CUE64018.1"/>
    <property type="molecule type" value="Genomic_DNA"/>
</dbReference>
<feature type="compositionally biased region" description="Basic and acidic residues" evidence="2">
    <location>
        <begin position="627"/>
        <end position="639"/>
    </location>
</feature>
<feature type="coiled-coil region" evidence="1">
    <location>
        <begin position="307"/>
        <end position="404"/>
    </location>
</feature>
<feature type="compositionally biased region" description="Polar residues" evidence="2">
    <location>
        <begin position="702"/>
        <end position="712"/>
    </location>
</feature>
<evidence type="ECO:0000256" key="2">
    <source>
        <dbReference type="SAM" id="MobiDB-lite"/>
    </source>
</evidence>
<dbReference type="PANTHER" id="PTHR43941:SF1">
    <property type="entry name" value="STRUCTURAL MAINTENANCE OF CHROMOSOMES PROTEIN 2"/>
    <property type="match status" value="1"/>
</dbReference>
<feature type="coiled-coil region" evidence="1">
    <location>
        <begin position="532"/>
        <end position="568"/>
    </location>
</feature>
<name>A0A0S4IKH7_BODSA</name>
<dbReference type="GO" id="GO:0003682">
    <property type="term" value="F:chromatin binding"/>
    <property type="evidence" value="ECO:0007669"/>
    <property type="project" value="TreeGrafter"/>
</dbReference>
<dbReference type="Proteomes" id="UP000051952">
    <property type="component" value="Unassembled WGS sequence"/>
</dbReference>
<dbReference type="GO" id="GO:0007076">
    <property type="term" value="P:mitotic chromosome condensation"/>
    <property type="evidence" value="ECO:0007669"/>
    <property type="project" value="TreeGrafter"/>
</dbReference>
<feature type="compositionally biased region" description="Basic and acidic residues" evidence="2">
    <location>
        <begin position="673"/>
        <end position="682"/>
    </location>
</feature>
<feature type="coiled-coil region" evidence="1">
    <location>
        <begin position="207"/>
        <end position="245"/>
    </location>
</feature>
<evidence type="ECO:0000313" key="3">
    <source>
        <dbReference type="EMBL" id="CUE64018.1"/>
    </source>
</evidence>
<keyword evidence="1" id="KW-0175">Coiled coil</keyword>
<evidence type="ECO:0000256" key="1">
    <source>
        <dbReference type="SAM" id="Coils"/>
    </source>
</evidence>
<protein>
    <submittedName>
        <fullName evidence="3">Uncharacterized protein</fullName>
    </submittedName>
</protein>
<organism evidence="3 4">
    <name type="scientific">Bodo saltans</name>
    <name type="common">Flagellated protozoan</name>
    <dbReference type="NCBI Taxonomy" id="75058"/>
    <lineage>
        <taxon>Eukaryota</taxon>
        <taxon>Discoba</taxon>
        <taxon>Euglenozoa</taxon>
        <taxon>Kinetoplastea</taxon>
        <taxon>Metakinetoplastina</taxon>
        <taxon>Eubodonida</taxon>
        <taxon>Bodonidae</taxon>
        <taxon>Bodo</taxon>
    </lineage>
</organism>
<dbReference type="AlphaFoldDB" id="A0A0S4IKH7"/>